<dbReference type="NCBIfam" id="NF011678">
    <property type="entry name" value="PRK15098.1"/>
    <property type="match status" value="1"/>
</dbReference>
<evidence type="ECO:0000256" key="5">
    <source>
        <dbReference type="ARBA" id="ARBA00022801"/>
    </source>
</evidence>
<dbReference type="RefSeq" id="WP_187572843.1">
    <property type="nucleotide sequence ID" value="NZ_CP060731.1"/>
</dbReference>
<name>A0A7G9TAR6_PSEMX</name>
<dbReference type="InterPro" id="IPR001764">
    <property type="entry name" value="Glyco_hydro_3_N"/>
</dbReference>
<dbReference type="FunFam" id="3.20.20.300:FF:000005">
    <property type="entry name" value="Periplasmic beta-glucosidase"/>
    <property type="match status" value="1"/>
</dbReference>
<dbReference type="GO" id="GO:0008422">
    <property type="term" value="F:beta-glucosidase activity"/>
    <property type="evidence" value="ECO:0007669"/>
    <property type="project" value="UniProtKB-EC"/>
</dbReference>
<dbReference type="FunFam" id="3.40.50.1700:FF:000009">
    <property type="entry name" value="Periplasmic beta-glucosidase"/>
    <property type="match status" value="1"/>
</dbReference>
<dbReference type="EMBL" id="CP060731">
    <property type="protein sequence ID" value="QNN77191.1"/>
    <property type="molecule type" value="Genomic_DNA"/>
</dbReference>
<dbReference type="FunFam" id="2.60.40.10:FF:000495">
    <property type="entry name" value="Periplasmic beta-glucosidase"/>
    <property type="match status" value="1"/>
</dbReference>
<dbReference type="Pfam" id="PF01915">
    <property type="entry name" value="Glyco_hydro_3_C"/>
    <property type="match status" value="1"/>
</dbReference>
<keyword evidence="5 10" id="KW-0378">Hydrolase</keyword>
<dbReference type="PANTHER" id="PTHR30620:SF16">
    <property type="entry name" value="LYSOSOMAL BETA GLUCOSIDASE"/>
    <property type="match status" value="1"/>
</dbReference>
<dbReference type="Gene3D" id="2.60.40.10">
    <property type="entry name" value="Immunoglobulins"/>
    <property type="match status" value="1"/>
</dbReference>
<dbReference type="GeneID" id="81472265"/>
<dbReference type="AlphaFoldDB" id="A0A7G9TAR6"/>
<feature type="domain" description="Fibronectin type III-like" evidence="12">
    <location>
        <begin position="672"/>
        <end position="741"/>
    </location>
</feature>
<evidence type="ECO:0000259" key="12">
    <source>
        <dbReference type="SMART" id="SM01217"/>
    </source>
</evidence>
<dbReference type="EC" id="3.2.1.21" evidence="3"/>
<dbReference type="InterPro" id="IPR002772">
    <property type="entry name" value="Glyco_hydro_3_C"/>
</dbReference>
<dbReference type="InterPro" id="IPR051915">
    <property type="entry name" value="Cellulose_Degrad_GH3"/>
</dbReference>
<dbReference type="InterPro" id="IPR036962">
    <property type="entry name" value="Glyco_hydro_3_N_sf"/>
</dbReference>
<evidence type="ECO:0000256" key="8">
    <source>
        <dbReference type="ARBA" id="ARBA00032194"/>
    </source>
</evidence>
<comment type="similarity">
    <text evidence="2 10">Belongs to the glycosyl hydrolase 3 family.</text>
</comment>
<evidence type="ECO:0000256" key="6">
    <source>
        <dbReference type="ARBA" id="ARBA00023295"/>
    </source>
</evidence>
<evidence type="ECO:0000256" key="10">
    <source>
        <dbReference type="RuleBase" id="RU361161"/>
    </source>
</evidence>
<gene>
    <name evidence="13" type="primary">bglX</name>
    <name evidence="13" type="ORF">IAE60_14860</name>
</gene>
<organism evidence="13 14">
    <name type="scientific">Pseudoxanthomonas mexicana</name>
    <dbReference type="NCBI Taxonomy" id="128785"/>
    <lineage>
        <taxon>Bacteria</taxon>
        <taxon>Pseudomonadati</taxon>
        <taxon>Pseudomonadota</taxon>
        <taxon>Gammaproteobacteria</taxon>
        <taxon>Lysobacterales</taxon>
        <taxon>Lysobacteraceae</taxon>
        <taxon>Pseudoxanthomonas</taxon>
    </lineage>
</organism>
<evidence type="ECO:0000256" key="11">
    <source>
        <dbReference type="SAM" id="SignalP"/>
    </source>
</evidence>
<dbReference type="PROSITE" id="PS00775">
    <property type="entry name" value="GLYCOSYL_HYDROL_F3"/>
    <property type="match status" value="1"/>
</dbReference>
<keyword evidence="6 10" id="KW-0326">Glycosidase</keyword>
<dbReference type="GO" id="GO:0009251">
    <property type="term" value="P:glucan catabolic process"/>
    <property type="evidence" value="ECO:0007669"/>
    <property type="project" value="TreeGrafter"/>
</dbReference>
<dbReference type="InterPro" id="IPR036881">
    <property type="entry name" value="Glyco_hydro_3_C_sf"/>
</dbReference>
<evidence type="ECO:0000256" key="3">
    <source>
        <dbReference type="ARBA" id="ARBA00012744"/>
    </source>
</evidence>
<evidence type="ECO:0000256" key="7">
    <source>
        <dbReference type="ARBA" id="ARBA00031448"/>
    </source>
</evidence>
<accession>A0A7G9TAR6</accession>
<dbReference type="SMART" id="SM01217">
    <property type="entry name" value="Fn3_like"/>
    <property type="match status" value="1"/>
</dbReference>
<sequence>MTRNHHPLAPTPLRVGLLAALLAAPVAAKPPVYATPAETAFVDALLAKMTVEEKLGQLNQPPGVGNNTGPAAMAGNEDQIRRGEIGSYLGTQGAALTCRLQKIAVEESRLGIPLLFGYDVIHGHRTVFPVPLAESSSFDPEEVQHAARVAAIEAAAHGIHWTYAPMVDIARDPRWGRIVEGAGEDPYLGSVLAAARVRGFQGDDLRKPDAVLATAKHFVAYGAAEAGRDYNVADISERTLHEVYLPPFKAAIDAGAQSIMASFNEIAGVPMHAHRPLIQDLLRKEWGWDGLLVSDYTGVMELMPHGVAANREQAGALGLRAGVDVDMVSQIYVKDLPAAVKAGRVPMAEVDASVRRVLNAKYRLGLFDDPYRSCTPDGARERALTLTPEHRAAARRMAQKSMVLLENEGDVLPLSKSVRTLAVIGPLADHRRAMLGNWAVAGREEDAITPLEGLKAALGDKTRLIVAKGADIDSQDTTGFADAVAAAKQADAVVMFLGEHPDMSAEANNRTSLDLPGVQEQLALAVAATGKPVALVLLNGRPLSIGRLKGKVPAILEAWFPGVEGGPAIADVLFGDVNPSAKLPVTFPHNVGQVPIYYAHKNTGRPPSEQEKYTSKYLDVPWTPLYAFGHGLSYTTFRYDAPVVSKKTLVPSALQQQVSVRVTNTGKRAGEEVVQLYVRDDVASVTRPVKQLRGFQRVALQPGESQVVTFALGFDDLAMLDDRMQRVVEPGTFTVFVGGSSDRTREVEFEVADR</sequence>
<evidence type="ECO:0000256" key="1">
    <source>
        <dbReference type="ARBA" id="ARBA00000448"/>
    </source>
</evidence>
<dbReference type="Pfam" id="PF00933">
    <property type="entry name" value="Glyco_hydro_3"/>
    <property type="match status" value="1"/>
</dbReference>
<dbReference type="InterPro" id="IPR013783">
    <property type="entry name" value="Ig-like_fold"/>
</dbReference>
<dbReference type="InterPro" id="IPR026891">
    <property type="entry name" value="Fn3-like"/>
</dbReference>
<evidence type="ECO:0000313" key="14">
    <source>
        <dbReference type="Proteomes" id="UP000515838"/>
    </source>
</evidence>
<dbReference type="InterPro" id="IPR017853">
    <property type="entry name" value="GH"/>
</dbReference>
<evidence type="ECO:0000256" key="2">
    <source>
        <dbReference type="ARBA" id="ARBA00005336"/>
    </source>
</evidence>
<dbReference type="Proteomes" id="UP000515838">
    <property type="component" value="Chromosome"/>
</dbReference>
<feature type="signal peptide" evidence="11">
    <location>
        <begin position="1"/>
        <end position="28"/>
    </location>
</feature>
<reference evidence="13 14" key="1">
    <citation type="submission" date="2020-08" db="EMBL/GenBank/DDBJ databases">
        <title>Streptomycin Non-resistant strain, P. mexicana.</title>
        <authorList>
            <person name="Ganesh-Kumar S."/>
            <person name="Zhe T."/>
            <person name="Yu Z."/>
            <person name="Min Y."/>
        </authorList>
    </citation>
    <scope>NUCLEOTIDE SEQUENCE [LARGE SCALE GENOMIC DNA]</scope>
    <source>
        <strain evidence="13 14">GTZY2</strain>
    </source>
</reference>
<proteinExistence type="inferred from homology"/>
<dbReference type="SUPFAM" id="SSF52279">
    <property type="entry name" value="Beta-D-glucan exohydrolase, C-terminal domain"/>
    <property type="match status" value="1"/>
</dbReference>
<protein>
    <recommendedName>
        <fullName evidence="3">beta-glucosidase</fullName>
        <ecNumber evidence="3">3.2.1.21</ecNumber>
    </recommendedName>
    <alternativeName>
        <fullName evidence="9">Beta-D-glucoside glucohydrolase</fullName>
    </alternativeName>
    <alternativeName>
        <fullName evidence="7">Cellobiase</fullName>
    </alternativeName>
    <alternativeName>
        <fullName evidence="8">Gentiobiase</fullName>
    </alternativeName>
</protein>
<dbReference type="Gene3D" id="3.20.20.300">
    <property type="entry name" value="Glycoside hydrolase, family 3, N-terminal domain"/>
    <property type="match status" value="1"/>
</dbReference>
<dbReference type="PANTHER" id="PTHR30620">
    <property type="entry name" value="PERIPLASMIC BETA-GLUCOSIDASE-RELATED"/>
    <property type="match status" value="1"/>
</dbReference>
<dbReference type="Gene3D" id="3.40.50.1700">
    <property type="entry name" value="Glycoside hydrolase family 3 C-terminal domain"/>
    <property type="match status" value="1"/>
</dbReference>
<evidence type="ECO:0000256" key="4">
    <source>
        <dbReference type="ARBA" id="ARBA00022729"/>
    </source>
</evidence>
<evidence type="ECO:0000313" key="13">
    <source>
        <dbReference type="EMBL" id="QNN77191.1"/>
    </source>
</evidence>
<dbReference type="InterPro" id="IPR019800">
    <property type="entry name" value="Glyco_hydro_3_AS"/>
</dbReference>
<comment type="catalytic activity">
    <reaction evidence="1">
        <text>Hydrolysis of terminal, non-reducing beta-D-glucosyl residues with release of beta-D-glucose.</text>
        <dbReference type="EC" id="3.2.1.21"/>
    </reaction>
</comment>
<evidence type="ECO:0000256" key="9">
    <source>
        <dbReference type="ARBA" id="ARBA00032594"/>
    </source>
</evidence>
<dbReference type="Pfam" id="PF14310">
    <property type="entry name" value="Fn3-like"/>
    <property type="match status" value="1"/>
</dbReference>
<dbReference type="SUPFAM" id="SSF51445">
    <property type="entry name" value="(Trans)glycosidases"/>
    <property type="match status" value="1"/>
</dbReference>
<dbReference type="PRINTS" id="PR00133">
    <property type="entry name" value="GLHYDRLASE3"/>
</dbReference>
<feature type="chain" id="PRO_5028939680" description="beta-glucosidase" evidence="11">
    <location>
        <begin position="29"/>
        <end position="754"/>
    </location>
</feature>
<keyword evidence="4 11" id="KW-0732">Signal</keyword>